<feature type="compositionally biased region" description="Basic and acidic residues" evidence="1">
    <location>
        <begin position="56"/>
        <end position="66"/>
    </location>
</feature>
<organism evidence="2 3">
    <name type="scientific">Candidula unifasciata</name>
    <dbReference type="NCBI Taxonomy" id="100452"/>
    <lineage>
        <taxon>Eukaryota</taxon>
        <taxon>Metazoa</taxon>
        <taxon>Spiralia</taxon>
        <taxon>Lophotrochozoa</taxon>
        <taxon>Mollusca</taxon>
        <taxon>Gastropoda</taxon>
        <taxon>Heterobranchia</taxon>
        <taxon>Euthyneura</taxon>
        <taxon>Panpulmonata</taxon>
        <taxon>Eupulmonata</taxon>
        <taxon>Stylommatophora</taxon>
        <taxon>Helicina</taxon>
        <taxon>Helicoidea</taxon>
        <taxon>Geomitridae</taxon>
        <taxon>Candidula</taxon>
    </lineage>
</organism>
<evidence type="ECO:0000313" key="3">
    <source>
        <dbReference type="Proteomes" id="UP000678393"/>
    </source>
</evidence>
<protein>
    <submittedName>
        <fullName evidence="2">Uncharacterized protein</fullName>
    </submittedName>
</protein>
<evidence type="ECO:0000313" key="2">
    <source>
        <dbReference type="EMBL" id="CAG5118670.1"/>
    </source>
</evidence>
<gene>
    <name evidence="2" type="ORF">CUNI_LOCUS4228</name>
</gene>
<feature type="region of interest" description="Disordered" evidence="1">
    <location>
        <begin position="351"/>
        <end position="400"/>
    </location>
</feature>
<feature type="compositionally biased region" description="Basic and acidic residues" evidence="1">
    <location>
        <begin position="21"/>
        <end position="32"/>
    </location>
</feature>
<feature type="non-terminal residue" evidence="2">
    <location>
        <position position="400"/>
    </location>
</feature>
<dbReference type="Proteomes" id="UP000678393">
    <property type="component" value="Unassembled WGS sequence"/>
</dbReference>
<reference evidence="2" key="1">
    <citation type="submission" date="2021-04" db="EMBL/GenBank/DDBJ databases">
        <authorList>
            <consortium name="Molecular Ecology Group"/>
        </authorList>
    </citation>
    <scope>NUCLEOTIDE SEQUENCE</scope>
</reference>
<feature type="region of interest" description="Disordered" evidence="1">
    <location>
        <begin position="1"/>
        <end position="203"/>
    </location>
</feature>
<dbReference type="EMBL" id="CAJHNH020000588">
    <property type="protein sequence ID" value="CAG5118670.1"/>
    <property type="molecule type" value="Genomic_DNA"/>
</dbReference>
<comment type="caution">
    <text evidence="2">The sequence shown here is derived from an EMBL/GenBank/DDBJ whole genome shotgun (WGS) entry which is preliminary data.</text>
</comment>
<name>A0A8S3YU31_9EUPU</name>
<keyword evidence="3" id="KW-1185">Reference proteome</keyword>
<feature type="compositionally biased region" description="Low complexity" evidence="1">
    <location>
        <begin position="33"/>
        <end position="52"/>
    </location>
</feature>
<evidence type="ECO:0000256" key="1">
    <source>
        <dbReference type="SAM" id="MobiDB-lite"/>
    </source>
</evidence>
<proteinExistence type="predicted"/>
<dbReference type="AlphaFoldDB" id="A0A8S3YU31"/>
<feature type="compositionally biased region" description="Basic and acidic residues" evidence="1">
    <location>
        <begin position="371"/>
        <end position="381"/>
    </location>
</feature>
<feature type="compositionally biased region" description="Polar residues" evidence="1">
    <location>
        <begin position="114"/>
        <end position="138"/>
    </location>
</feature>
<sequence length="400" mass="43471">MSNLEDPPSTKQNGHTNGSNEAKEHLPAKEDNSVSSSNIVVSSSQAVSSVSSQPKGAEEKVSREPELQVVSDKSEPSTGQRIASPDPKHNGQRVNHQPPGEPPLHGILKDSHNNESTSGASMIHQQNIGGQNYNPTDTQPHDKPYIRQSRRPTRAASLQGRAAPFFDETYGSLPRNSRSATPAEENPYGFGSFPRRTNSSTPKQQNVFYNDAQDLGSLARKAESHLGFSVSNKDRDPNIGRSNYATINYNKNSHGTTGYSNDIYGVGNKYSDPRAPSGHDSQNSLYNVIRNGSSSTHYFSDSENGRYRDGAGYPRSVRAGSVPLGYESDSGAYVMAVAGQSRFGSIPRNYESRPDYGVGSFSGLRATNGEEQYRAAPEKRPIPRRHTVGGPGRRIDSKDS</sequence>
<accession>A0A8S3YU31</accession>
<dbReference type="OrthoDB" id="10523984at2759"/>
<feature type="compositionally biased region" description="Polar residues" evidence="1">
    <location>
        <begin position="1"/>
        <end position="20"/>
    </location>
</feature>